<evidence type="ECO:0000313" key="2">
    <source>
        <dbReference type="EMBL" id="GHF51363.1"/>
    </source>
</evidence>
<proteinExistence type="inferred from homology"/>
<sequence>MQSPPPKFIERVSVGADQRQADAPSAGAGLNGGGRYAVFVSTASGLVPGVKGGHRLVYVRDLLSSDTRLISAAPDGTAADGDSYGASISGNGRYVVFDSEAGNIVPGRAPDHHRDIYVRDLFTGRTERLLPGAKGPAKVSDTPSVTADGRYVAFTSERDDLVPGDTNNTWDVFVRDRLTGRTTRVSVNEKGGQSGYGGHSPVISADGSRVVFKSYQGLTADSNHGGIHGKPRARGLYAHDLRTHRTWLAGKTYQGRFLYVYETPAISGDGRYVVFKTGARVVPGENDNSDDVFVRDLDRDTVRRVSETPDGKPQNGSAWGGMAMSTDGNKVFFSSSASNLAPGGNRGIEDVFVRDLRTNTIERVSVGKGGIKANGRSSVVAVDRTGSRVLFDSEAGNLVPGDTNKVQDVFLRLLR</sequence>
<comment type="caution">
    <text evidence="2">The sequence shown here is derived from an EMBL/GenBank/DDBJ whole genome shotgun (WGS) entry which is preliminary data.</text>
</comment>
<reference evidence="2" key="2">
    <citation type="submission" date="2020-09" db="EMBL/GenBank/DDBJ databases">
        <authorList>
            <person name="Sun Q."/>
            <person name="Ohkuma M."/>
        </authorList>
    </citation>
    <scope>NUCLEOTIDE SEQUENCE</scope>
    <source>
        <strain evidence="2">JCM 4059</strain>
    </source>
</reference>
<dbReference type="Proteomes" id="UP000638313">
    <property type="component" value="Unassembled WGS sequence"/>
</dbReference>
<dbReference type="AlphaFoldDB" id="A0A919B4T5"/>
<comment type="similarity">
    <text evidence="1">Belongs to the TolB family.</text>
</comment>
<dbReference type="SUPFAM" id="SSF82171">
    <property type="entry name" value="DPP6 N-terminal domain-like"/>
    <property type="match status" value="1"/>
</dbReference>
<dbReference type="InterPro" id="IPR011042">
    <property type="entry name" value="6-blade_b-propeller_TolB-like"/>
</dbReference>
<keyword evidence="3" id="KW-1185">Reference proteome</keyword>
<dbReference type="EMBL" id="BNBD01000006">
    <property type="protein sequence ID" value="GHF51363.1"/>
    <property type="molecule type" value="Genomic_DNA"/>
</dbReference>
<protein>
    <submittedName>
        <fullName evidence="2">Uncharacterized protein</fullName>
    </submittedName>
</protein>
<organism evidence="2 3">
    <name type="scientific">Streptomyces mashuensis</name>
    <dbReference type="NCBI Taxonomy" id="33904"/>
    <lineage>
        <taxon>Bacteria</taxon>
        <taxon>Bacillati</taxon>
        <taxon>Actinomycetota</taxon>
        <taxon>Actinomycetes</taxon>
        <taxon>Kitasatosporales</taxon>
        <taxon>Streptomycetaceae</taxon>
        <taxon>Streptomyces</taxon>
    </lineage>
</organism>
<name>A0A919B4T5_9ACTN</name>
<evidence type="ECO:0000313" key="3">
    <source>
        <dbReference type="Proteomes" id="UP000638313"/>
    </source>
</evidence>
<evidence type="ECO:0000256" key="1">
    <source>
        <dbReference type="ARBA" id="ARBA00009820"/>
    </source>
</evidence>
<dbReference type="InterPro" id="IPR011659">
    <property type="entry name" value="WD40"/>
</dbReference>
<gene>
    <name evidence="2" type="ORF">GCM10010218_36140</name>
</gene>
<reference evidence="2" key="1">
    <citation type="journal article" date="2014" name="Int. J. Syst. Evol. Microbiol.">
        <title>Complete genome sequence of Corynebacterium casei LMG S-19264T (=DSM 44701T), isolated from a smear-ripened cheese.</title>
        <authorList>
            <consortium name="US DOE Joint Genome Institute (JGI-PGF)"/>
            <person name="Walter F."/>
            <person name="Albersmeier A."/>
            <person name="Kalinowski J."/>
            <person name="Ruckert C."/>
        </authorList>
    </citation>
    <scope>NUCLEOTIDE SEQUENCE</scope>
    <source>
        <strain evidence="2">JCM 4059</strain>
    </source>
</reference>
<dbReference type="Pfam" id="PF07676">
    <property type="entry name" value="PD40"/>
    <property type="match status" value="1"/>
</dbReference>
<accession>A0A919B4T5</accession>
<dbReference type="Gene3D" id="2.120.10.30">
    <property type="entry name" value="TolB, C-terminal domain"/>
    <property type="match status" value="2"/>
</dbReference>
<dbReference type="PANTHER" id="PTHR36842">
    <property type="entry name" value="PROTEIN TOLB HOMOLOG"/>
    <property type="match status" value="1"/>
</dbReference>